<proteinExistence type="predicted"/>
<keyword evidence="2" id="KW-1185">Reference proteome</keyword>
<gene>
    <name evidence="1" type="ORF">M0638_08580</name>
</gene>
<name>A0A9X1Y783_9PROT</name>
<accession>A0A9X1Y783</accession>
<evidence type="ECO:0000313" key="2">
    <source>
        <dbReference type="Proteomes" id="UP001139516"/>
    </source>
</evidence>
<dbReference type="EMBL" id="JALPRX010000031">
    <property type="protein sequence ID" value="MCK8784433.1"/>
    <property type="molecule type" value="Genomic_DNA"/>
</dbReference>
<dbReference type="RefSeq" id="WP_248666559.1">
    <property type="nucleotide sequence ID" value="NZ_JALPRX010000031.1"/>
</dbReference>
<organism evidence="1 2">
    <name type="scientific">Roseomonas acroporae</name>
    <dbReference type="NCBI Taxonomy" id="2937791"/>
    <lineage>
        <taxon>Bacteria</taxon>
        <taxon>Pseudomonadati</taxon>
        <taxon>Pseudomonadota</taxon>
        <taxon>Alphaproteobacteria</taxon>
        <taxon>Acetobacterales</taxon>
        <taxon>Roseomonadaceae</taxon>
        <taxon>Roseomonas</taxon>
    </lineage>
</organism>
<sequence length="131" mass="13474">MAFDPHNLTVLAQGNGFTLWHYRTAEPQAAVMAVGYFDTAWNTLQIGDVIVLHTADSVALTPVHALPPPGTSLGGRLVLDDAPTGQAGLATSSHLFALSLAAAAGFAVARPAVLHQAGGRLLLQNGGTLLV</sequence>
<protein>
    <submittedName>
        <fullName evidence="1">Uncharacterized protein</fullName>
    </submittedName>
</protein>
<reference evidence="1" key="1">
    <citation type="submission" date="2022-04" db="EMBL/GenBank/DDBJ databases">
        <title>Roseomonas acroporae sp. nov., isolated from coral Acropora digitifera.</title>
        <authorList>
            <person name="Sun H."/>
        </authorList>
    </citation>
    <scope>NUCLEOTIDE SEQUENCE</scope>
    <source>
        <strain evidence="1">NAR14</strain>
    </source>
</reference>
<dbReference type="Proteomes" id="UP001139516">
    <property type="component" value="Unassembled WGS sequence"/>
</dbReference>
<dbReference type="AlphaFoldDB" id="A0A9X1Y783"/>
<comment type="caution">
    <text evidence="1">The sequence shown here is derived from an EMBL/GenBank/DDBJ whole genome shotgun (WGS) entry which is preliminary data.</text>
</comment>
<evidence type="ECO:0000313" key="1">
    <source>
        <dbReference type="EMBL" id="MCK8784433.1"/>
    </source>
</evidence>